<evidence type="ECO:0000259" key="17">
    <source>
        <dbReference type="PROSITE" id="PS50271"/>
    </source>
</evidence>
<evidence type="ECO:0000256" key="14">
    <source>
        <dbReference type="ARBA" id="ARBA00038490"/>
    </source>
</evidence>
<dbReference type="Gene3D" id="3.30.40.10">
    <property type="entry name" value="Zinc/RING finger domain, C3HC4 (zinc finger)"/>
    <property type="match status" value="1"/>
</dbReference>
<dbReference type="PROSITE" id="PS50271">
    <property type="entry name" value="ZF_UBP"/>
    <property type="match status" value="1"/>
</dbReference>
<dbReference type="Pfam" id="PF02148">
    <property type="entry name" value="zf-UBP"/>
    <property type="match status" value="1"/>
</dbReference>
<reference evidence="18" key="1">
    <citation type="submission" date="2020-11" db="EMBL/GenBank/DDBJ databases">
        <authorList>
            <person name="Tran Van P."/>
        </authorList>
    </citation>
    <scope>NUCLEOTIDE SEQUENCE</scope>
</reference>
<keyword evidence="4" id="KW-0645">Protease</keyword>
<keyword evidence="9" id="KW-0788">Thiol protease</keyword>
<evidence type="ECO:0000256" key="10">
    <source>
        <dbReference type="ARBA" id="ARBA00022833"/>
    </source>
</evidence>
<dbReference type="InterPro" id="IPR001394">
    <property type="entry name" value="Peptidase_C19_UCH"/>
</dbReference>
<dbReference type="InterPro" id="IPR028889">
    <property type="entry name" value="USP"/>
</dbReference>
<organism evidence="18">
    <name type="scientific">Darwinula stevensoni</name>
    <dbReference type="NCBI Taxonomy" id="69355"/>
    <lineage>
        <taxon>Eukaryota</taxon>
        <taxon>Metazoa</taxon>
        <taxon>Ecdysozoa</taxon>
        <taxon>Arthropoda</taxon>
        <taxon>Crustacea</taxon>
        <taxon>Oligostraca</taxon>
        <taxon>Ostracoda</taxon>
        <taxon>Podocopa</taxon>
        <taxon>Podocopida</taxon>
        <taxon>Darwinulocopina</taxon>
        <taxon>Darwinuloidea</taxon>
        <taxon>Darwinulidae</taxon>
        <taxon>Darwinula</taxon>
    </lineage>
</organism>
<dbReference type="GO" id="GO:0005634">
    <property type="term" value="C:nucleus"/>
    <property type="evidence" value="ECO:0007669"/>
    <property type="project" value="UniProtKB-SubCell"/>
</dbReference>
<dbReference type="PANTHER" id="PTHR21646:SF33">
    <property type="entry name" value="UBIQUITIN CARBOXYL-TERMINAL HYDROLASE 22"/>
    <property type="match status" value="1"/>
</dbReference>
<dbReference type="Gene3D" id="3.90.70.10">
    <property type="entry name" value="Cysteine proteinases"/>
    <property type="match status" value="2"/>
</dbReference>
<evidence type="ECO:0000256" key="1">
    <source>
        <dbReference type="ARBA" id="ARBA00000707"/>
    </source>
</evidence>
<evidence type="ECO:0000313" key="19">
    <source>
        <dbReference type="Proteomes" id="UP000677054"/>
    </source>
</evidence>
<dbReference type="SUPFAM" id="SSF57850">
    <property type="entry name" value="RING/U-box"/>
    <property type="match status" value="1"/>
</dbReference>
<feature type="domain" description="USP" evidence="16">
    <location>
        <begin position="1"/>
        <end position="343"/>
    </location>
</feature>
<evidence type="ECO:0000256" key="15">
    <source>
        <dbReference type="PROSITE-ProRule" id="PRU00502"/>
    </source>
</evidence>
<keyword evidence="10" id="KW-0862">Zinc</keyword>
<dbReference type="PANTHER" id="PTHR21646">
    <property type="entry name" value="UBIQUITIN CARBOXYL-TERMINAL HYDROLASE"/>
    <property type="match status" value="1"/>
</dbReference>
<dbReference type="PROSITE" id="PS50235">
    <property type="entry name" value="USP_3"/>
    <property type="match status" value="1"/>
</dbReference>
<comment type="catalytic activity">
    <reaction evidence="1">
        <text>Thiol-dependent hydrolysis of ester, thioester, amide, peptide and isopeptide bonds formed by the C-terminal Gly of ubiquitin (a 76-residue protein attached to proteins as an intracellular targeting signal).</text>
        <dbReference type="EC" id="3.4.19.12"/>
    </reaction>
</comment>
<keyword evidence="12" id="KW-0804">Transcription</keyword>
<evidence type="ECO:0000256" key="11">
    <source>
        <dbReference type="ARBA" id="ARBA00023015"/>
    </source>
</evidence>
<dbReference type="EMBL" id="LR902577">
    <property type="protein sequence ID" value="CAD7250762.1"/>
    <property type="molecule type" value="Genomic_DNA"/>
</dbReference>
<dbReference type="Proteomes" id="UP000677054">
    <property type="component" value="Unassembled WGS sequence"/>
</dbReference>
<evidence type="ECO:0000256" key="5">
    <source>
        <dbReference type="ARBA" id="ARBA00022723"/>
    </source>
</evidence>
<keyword evidence="13" id="KW-0539">Nucleus</keyword>
<evidence type="ECO:0000256" key="6">
    <source>
        <dbReference type="ARBA" id="ARBA00022771"/>
    </source>
</evidence>
<evidence type="ECO:0000256" key="3">
    <source>
        <dbReference type="ARBA" id="ARBA00012759"/>
    </source>
</evidence>
<dbReference type="InterPro" id="IPR001607">
    <property type="entry name" value="Znf_UBP"/>
</dbReference>
<evidence type="ECO:0000256" key="7">
    <source>
        <dbReference type="ARBA" id="ARBA00022786"/>
    </source>
</evidence>
<keyword evidence="6 15" id="KW-0863">Zinc-finger</keyword>
<comment type="subcellular location">
    <subcellularLocation>
        <location evidence="2">Nucleus</location>
    </subcellularLocation>
</comment>
<sequence length="348" mass="40072">MAVVPVKKDCHPQYRGCCHLAELKEKDGVDSYETIISSLVSCTSEEMRKVKALTSICSICSSYSGRIHACLQCIFFGCYRKKHIHSHFQGSGHYLGVELLYGNVFCFHCDNYVYDKQLMDITRKHARNASKSLGMRDPFESWQPDYEEMILLKSNRKRLRITPNSTIGSVFYSGKRQPLILHRLLHLIWMHAHHLAGFEQHDAHEFFISTLDVLHRHFFRDSGGSTDPSNPHHCNCIIDRIFTGGLQSDVVCLKCHGVSTTIDPFWDISLDLYDGSDAPPTTLLEYYLFAVVNHIGGIRGGHYVVYIRQHQDQWFKCNDELITCANISQVLNTEGYLLFYHKRILEYE</sequence>
<keyword evidence="11" id="KW-0805">Transcription regulation</keyword>
<dbReference type="Pfam" id="PF00443">
    <property type="entry name" value="UCH"/>
    <property type="match status" value="2"/>
</dbReference>
<evidence type="ECO:0000256" key="12">
    <source>
        <dbReference type="ARBA" id="ARBA00023163"/>
    </source>
</evidence>
<dbReference type="InterPro" id="IPR018200">
    <property type="entry name" value="USP_CS"/>
</dbReference>
<dbReference type="InterPro" id="IPR050185">
    <property type="entry name" value="Ub_carboxyl-term_hydrolase"/>
</dbReference>
<dbReference type="InterPro" id="IPR038765">
    <property type="entry name" value="Papain-like_cys_pep_sf"/>
</dbReference>
<keyword evidence="5" id="KW-0479">Metal-binding</keyword>
<keyword evidence="7" id="KW-0833">Ubl conjugation pathway</keyword>
<dbReference type="OrthoDB" id="47475at2759"/>
<evidence type="ECO:0000256" key="4">
    <source>
        <dbReference type="ARBA" id="ARBA00022670"/>
    </source>
</evidence>
<dbReference type="InterPro" id="IPR013083">
    <property type="entry name" value="Znf_RING/FYVE/PHD"/>
</dbReference>
<evidence type="ECO:0000259" key="16">
    <source>
        <dbReference type="PROSITE" id="PS50235"/>
    </source>
</evidence>
<dbReference type="PROSITE" id="PS00973">
    <property type="entry name" value="USP_2"/>
    <property type="match status" value="1"/>
</dbReference>
<proteinExistence type="inferred from homology"/>
<comment type="similarity">
    <text evidence="14">Belongs to the peptidase C19 family. UBP8 subfamily.</text>
</comment>
<name>A0A7R9AAV4_9CRUS</name>
<evidence type="ECO:0000313" key="18">
    <source>
        <dbReference type="EMBL" id="CAD7250762.1"/>
    </source>
</evidence>
<evidence type="ECO:0000256" key="13">
    <source>
        <dbReference type="ARBA" id="ARBA00023242"/>
    </source>
</evidence>
<dbReference type="SUPFAM" id="SSF54001">
    <property type="entry name" value="Cysteine proteinases"/>
    <property type="match status" value="1"/>
</dbReference>
<evidence type="ECO:0000256" key="2">
    <source>
        <dbReference type="ARBA" id="ARBA00004123"/>
    </source>
</evidence>
<accession>A0A7R9AAV4</accession>
<keyword evidence="8" id="KW-0378">Hydrolase</keyword>
<evidence type="ECO:0000256" key="8">
    <source>
        <dbReference type="ARBA" id="ARBA00022801"/>
    </source>
</evidence>
<gene>
    <name evidence="18" type="ORF">DSTB1V02_LOCUS10531</name>
</gene>
<dbReference type="GO" id="GO:0008270">
    <property type="term" value="F:zinc ion binding"/>
    <property type="evidence" value="ECO:0007669"/>
    <property type="project" value="UniProtKB-KW"/>
</dbReference>
<dbReference type="GO" id="GO:0016579">
    <property type="term" value="P:protein deubiquitination"/>
    <property type="evidence" value="ECO:0007669"/>
    <property type="project" value="InterPro"/>
</dbReference>
<dbReference type="EMBL" id="CAJPEV010003060">
    <property type="protein sequence ID" value="CAG0898794.1"/>
    <property type="molecule type" value="Genomic_DNA"/>
</dbReference>
<protein>
    <recommendedName>
        <fullName evidence="3">ubiquitinyl hydrolase 1</fullName>
        <ecNumber evidence="3">3.4.19.12</ecNumber>
    </recommendedName>
</protein>
<evidence type="ECO:0000256" key="9">
    <source>
        <dbReference type="ARBA" id="ARBA00022807"/>
    </source>
</evidence>
<feature type="domain" description="UBP-type" evidence="17">
    <location>
        <begin position="15"/>
        <end position="133"/>
    </location>
</feature>
<dbReference type="GO" id="GO:0006508">
    <property type="term" value="P:proteolysis"/>
    <property type="evidence" value="ECO:0007669"/>
    <property type="project" value="UniProtKB-KW"/>
</dbReference>
<dbReference type="GO" id="GO:0004843">
    <property type="term" value="F:cysteine-type deubiquitinase activity"/>
    <property type="evidence" value="ECO:0007669"/>
    <property type="project" value="UniProtKB-EC"/>
</dbReference>
<dbReference type="AlphaFoldDB" id="A0A7R9AAV4"/>
<dbReference type="EC" id="3.4.19.12" evidence="3"/>
<keyword evidence="19" id="KW-1185">Reference proteome</keyword>